<reference evidence="2 3" key="1">
    <citation type="submission" date="2022-12" db="EMBL/GenBank/DDBJ databases">
        <title>Genomic features and morphological characterization of a novel Knufia sp. strain isolated from spacecraft assembly facility.</title>
        <authorList>
            <person name="Teixeira M."/>
            <person name="Chander A.M."/>
            <person name="Stajich J.E."/>
            <person name="Venkateswaran K."/>
        </authorList>
    </citation>
    <scope>NUCLEOTIDE SEQUENCE [LARGE SCALE GENOMIC DNA]</scope>
    <source>
        <strain evidence="2 3">FJI-L2-BK-P2</strain>
    </source>
</reference>
<dbReference type="SUPFAM" id="SSF53092">
    <property type="entry name" value="Creatinase/prolidase N-terminal domain"/>
    <property type="match status" value="1"/>
</dbReference>
<dbReference type="AlphaFoldDB" id="A0AAN8E979"/>
<evidence type="ECO:0000313" key="2">
    <source>
        <dbReference type="EMBL" id="KAK5949514.1"/>
    </source>
</evidence>
<dbReference type="Pfam" id="PF00557">
    <property type="entry name" value="Peptidase_M24"/>
    <property type="match status" value="1"/>
</dbReference>
<dbReference type="Gene3D" id="3.90.230.10">
    <property type="entry name" value="Creatinase/methionine aminopeptidase superfamily"/>
    <property type="match status" value="1"/>
</dbReference>
<dbReference type="EMBL" id="JAKLMC020000035">
    <property type="protein sequence ID" value="KAK5949514.1"/>
    <property type="molecule type" value="Genomic_DNA"/>
</dbReference>
<keyword evidence="3" id="KW-1185">Reference proteome</keyword>
<evidence type="ECO:0000313" key="3">
    <source>
        <dbReference type="Proteomes" id="UP001316803"/>
    </source>
</evidence>
<dbReference type="Gene3D" id="3.40.350.10">
    <property type="entry name" value="Creatinase/prolidase N-terminal domain"/>
    <property type="match status" value="1"/>
</dbReference>
<dbReference type="PANTHER" id="PTHR46112">
    <property type="entry name" value="AMINOPEPTIDASE"/>
    <property type="match status" value="1"/>
</dbReference>
<dbReference type="InterPro" id="IPR000994">
    <property type="entry name" value="Pept_M24"/>
</dbReference>
<name>A0AAN8E979_9EURO</name>
<dbReference type="InterPro" id="IPR050659">
    <property type="entry name" value="Peptidase_M24B"/>
</dbReference>
<protein>
    <recommendedName>
        <fullName evidence="1">Peptidase M24 domain-containing protein</fullName>
    </recommendedName>
</protein>
<evidence type="ECO:0000259" key="1">
    <source>
        <dbReference type="Pfam" id="PF00557"/>
    </source>
</evidence>
<organism evidence="2 3">
    <name type="scientific">Knufia fluminis</name>
    <dbReference type="NCBI Taxonomy" id="191047"/>
    <lineage>
        <taxon>Eukaryota</taxon>
        <taxon>Fungi</taxon>
        <taxon>Dikarya</taxon>
        <taxon>Ascomycota</taxon>
        <taxon>Pezizomycotina</taxon>
        <taxon>Eurotiomycetes</taxon>
        <taxon>Chaetothyriomycetidae</taxon>
        <taxon>Chaetothyriales</taxon>
        <taxon>Trichomeriaceae</taxon>
        <taxon>Knufia</taxon>
    </lineage>
</organism>
<feature type="domain" description="Peptidase M24" evidence="1">
    <location>
        <begin position="188"/>
        <end position="398"/>
    </location>
</feature>
<sequence>MKLCSVKNFLETGLPFMKTASSLPVVEYVERRDRLAQALAIDGVDAFVVEPGYTFKYYANVSQPEWEVWEPEERPFLMVVRPVRTQSGKVIANTTFLAPAFEAERARLLNMPFEGPISILPWEEHWNPYQTLYDAQLFTAKRPTIMVDEEMRDFIQRGLGKNGFNIVGLGGEVEKVRQTKSEREVGILRAVNTGTVEAIRQMRKCMYSGLTENEVMEVLDNTLRAAGMEPFFDIVLFDENASNPHGGTNGSKVLEEDTFVLIDVGAHLHGYSSDVCRTFFPPFLPQNDEVKNRLSHKLEIWNIVFDAQTASMAHFKENRTAASVDIAARKVITDAGYGETFTHRVGHGIGIKAHESPYLNKGNTGSLLKAGMTFTSEPGIYLVDKFGVRHEDIFLVREEGEPDCLSCPRATDAWTP</sequence>
<dbReference type="InterPro" id="IPR029149">
    <property type="entry name" value="Creatin/AminoP/Spt16_N"/>
</dbReference>
<dbReference type="InterPro" id="IPR036005">
    <property type="entry name" value="Creatinase/aminopeptidase-like"/>
</dbReference>
<dbReference type="PANTHER" id="PTHR46112:SF2">
    <property type="entry name" value="XAA-PRO AMINOPEPTIDASE P-RELATED"/>
    <property type="match status" value="1"/>
</dbReference>
<proteinExistence type="predicted"/>
<comment type="caution">
    <text evidence="2">The sequence shown here is derived from an EMBL/GenBank/DDBJ whole genome shotgun (WGS) entry which is preliminary data.</text>
</comment>
<accession>A0AAN8E979</accession>
<gene>
    <name evidence="2" type="ORF">OHC33_009507</name>
</gene>
<dbReference type="Proteomes" id="UP001316803">
    <property type="component" value="Unassembled WGS sequence"/>
</dbReference>
<dbReference type="SUPFAM" id="SSF55920">
    <property type="entry name" value="Creatinase/aminopeptidase"/>
    <property type="match status" value="1"/>
</dbReference>